<dbReference type="Proteomes" id="UP000887576">
    <property type="component" value="Unplaced"/>
</dbReference>
<evidence type="ECO:0000313" key="1">
    <source>
        <dbReference type="Proteomes" id="UP000887576"/>
    </source>
</evidence>
<organism evidence="1 2">
    <name type="scientific">Panagrolaimus sp. JU765</name>
    <dbReference type="NCBI Taxonomy" id="591449"/>
    <lineage>
        <taxon>Eukaryota</taxon>
        <taxon>Metazoa</taxon>
        <taxon>Ecdysozoa</taxon>
        <taxon>Nematoda</taxon>
        <taxon>Chromadorea</taxon>
        <taxon>Rhabditida</taxon>
        <taxon>Tylenchina</taxon>
        <taxon>Panagrolaimomorpha</taxon>
        <taxon>Panagrolaimoidea</taxon>
        <taxon>Panagrolaimidae</taxon>
        <taxon>Panagrolaimus</taxon>
    </lineage>
</organism>
<sequence length="88" mass="9915">MFASDSSKVGATVKKDLLFKILVIGDVSTGKSSYIRRYVHHIFESHYKATIGVDFATKIVNWNDNRLIRLQFWDISGGSPGLIERDLA</sequence>
<evidence type="ECO:0000313" key="2">
    <source>
        <dbReference type="WBParaSite" id="JU765_v2.g16598.t1"/>
    </source>
</evidence>
<reference evidence="2" key="1">
    <citation type="submission" date="2022-11" db="UniProtKB">
        <authorList>
            <consortium name="WormBaseParasite"/>
        </authorList>
    </citation>
    <scope>IDENTIFICATION</scope>
</reference>
<proteinExistence type="predicted"/>
<dbReference type="WBParaSite" id="JU765_v2.g16598.t1">
    <property type="protein sequence ID" value="JU765_v2.g16598.t1"/>
    <property type="gene ID" value="JU765_v2.g16598"/>
</dbReference>
<protein>
    <submittedName>
        <fullName evidence="2">Uncharacterized protein</fullName>
    </submittedName>
</protein>
<accession>A0AC34QIS8</accession>
<name>A0AC34QIS8_9BILA</name>